<dbReference type="InterPro" id="IPR008625">
    <property type="entry name" value="GAGE_fam"/>
</dbReference>
<dbReference type="AlphaFoldDB" id="A0A2K5WZ69"/>
<feature type="domain" description="GAGE" evidence="3">
    <location>
        <begin position="28"/>
        <end position="132"/>
    </location>
</feature>
<sequence length="145" mass="16254">MEVLEWSYPLKCHFPITVFCILFAERNIIWRGRSTCRPRPRRSLQPPELIGSIDEEPQQEEPPTESRDPTPGQKREDQGAADIRVPDLEADLQELSQSKTGDECGDGPDVQGTILPKAEQFKMPEGGIDRQVSVTNEVGSMHVGQ</sequence>
<feature type="region of interest" description="Disordered" evidence="2">
    <location>
        <begin position="36"/>
        <end position="145"/>
    </location>
</feature>
<dbReference type="Ensembl" id="ENSMFAT00000016709.2">
    <property type="protein sequence ID" value="ENSMFAP00000042426.2"/>
    <property type="gene ID" value="ENSMFAG00000049531.1"/>
</dbReference>
<dbReference type="GeneTree" id="ENSGT00940000153097"/>
<feature type="compositionally biased region" description="Basic and acidic residues" evidence="2">
    <location>
        <begin position="64"/>
        <end position="78"/>
    </location>
</feature>
<protein>
    <recommendedName>
        <fullName evidence="3">GAGE domain-containing protein</fullName>
    </recommendedName>
</protein>
<dbReference type="SMART" id="SM01379">
    <property type="entry name" value="GAGE"/>
    <property type="match status" value="1"/>
</dbReference>
<feature type="compositionally biased region" description="Acidic residues" evidence="2">
    <location>
        <begin position="53"/>
        <end position="63"/>
    </location>
</feature>
<evidence type="ECO:0000256" key="2">
    <source>
        <dbReference type="SAM" id="MobiDB-lite"/>
    </source>
</evidence>
<dbReference type="Pfam" id="PF05831">
    <property type="entry name" value="GAGE"/>
    <property type="match status" value="1"/>
</dbReference>
<proteinExistence type="inferred from homology"/>
<dbReference type="VEuPathDB" id="HostDB:ENSMFAG00000039981"/>
<dbReference type="VEuPathDB" id="HostDB:ENSMFAG00000039356"/>
<evidence type="ECO:0000313" key="5">
    <source>
        <dbReference type="Proteomes" id="UP000233100"/>
    </source>
</evidence>
<reference evidence="4 5" key="1">
    <citation type="submission" date="2013-03" db="EMBL/GenBank/DDBJ databases">
        <authorList>
            <person name="Warren W."/>
            <person name="Wilson R.K."/>
        </authorList>
    </citation>
    <scope>NUCLEOTIDE SEQUENCE</scope>
</reference>
<dbReference type="PANTHER" id="PTHR14047">
    <property type="entry name" value="P ANTIGEN FAMILY MEMBER 5-RELATED"/>
    <property type="match status" value="1"/>
</dbReference>
<name>A0A2K5WZ69_MACFA</name>
<organism evidence="4 5">
    <name type="scientific">Macaca fascicularis</name>
    <name type="common">Crab-eating macaque</name>
    <name type="synonym">Cynomolgus monkey</name>
    <dbReference type="NCBI Taxonomy" id="9541"/>
    <lineage>
        <taxon>Eukaryota</taxon>
        <taxon>Metazoa</taxon>
        <taxon>Chordata</taxon>
        <taxon>Craniata</taxon>
        <taxon>Vertebrata</taxon>
        <taxon>Euteleostomi</taxon>
        <taxon>Mammalia</taxon>
        <taxon>Eutheria</taxon>
        <taxon>Euarchontoglires</taxon>
        <taxon>Primates</taxon>
        <taxon>Haplorrhini</taxon>
        <taxon>Catarrhini</taxon>
        <taxon>Cercopithecidae</taxon>
        <taxon>Cercopithecinae</taxon>
        <taxon>Macaca</taxon>
    </lineage>
</organism>
<dbReference type="Proteomes" id="UP000233100">
    <property type="component" value="Chromosome X"/>
</dbReference>
<reference evidence="4" key="2">
    <citation type="submission" date="2025-05" db="UniProtKB">
        <authorList>
            <consortium name="Ensembl"/>
        </authorList>
    </citation>
    <scope>IDENTIFICATION</scope>
</reference>
<comment type="similarity">
    <text evidence="1">Belongs to the GAGE family.</text>
</comment>
<keyword evidence="5" id="KW-1185">Reference proteome</keyword>
<evidence type="ECO:0000313" key="4">
    <source>
        <dbReference type="Ensembl" id="ENSMFAP00000042426.2"/>
    </source>
</evidence>
<dbReference type="InterPro" id="IPR031320">
    <property type="entry name" value="GAGE"/>
</dbReference>
<evidence type="ECO:0000259" key="3">
    <source>
        <dbReference type="SMART" id="SM01379"/>
    </source>
</evidence>
<dbReference type="PANTHER" id="PTHR14047:SF4">
    <property type="entry name" value="X ANTIGEN FAMILY MEMBER 3"/>
    <property type="match status" value="1"/>
</dbReference>
<dbReference type="Ensembl" id="ENSMFAT00000018244.2">
    <property type="protein sequence ID" value="ENSMFAP00000043952.2"/>
    <property type="gene ID" value="ENSMFAG00000062570.1"/>
</dbReference>
<accession>A0A2K5WZ69</accession>
<evidence type="ECO:0000256" key="1">
    <source>
        <dbReference type="ARBA" id="ARBA00007043"/>
    </source>
</evidence>
<dbReference type="STRING" id="9541.ENSMFAP00000042426"/>